<feature type="region of interest" description="Disordered" evidence="1">
    <location>
        <begin position="1"/>
        <end position="28"/>
    </location>
</feature>
<feature type="non-terminal residue" evidence="2">
    <location>
        <position position="1"/>
    </location>
</feature>
<reference evidence="2 3" key="1">
    <citation type="submission" date="2013-09" db="EMBL/GenBank/DDBJ databases">
        <title>Corchorus capsularis genome sequencing.</title>
        <authorList>
            <person name="Alam M."/>
            <person name="Haque M.S."/>
            <person name="Islam M.S."/>
            <person name="Emdad E.M."/>
            <person name="Islam M.M."/>
            <person name="Ahmed B."/>
            <person name="Halim A."/>
            <person name="Hossen Q.M.M."/>
            <person name="Hossain M.Z."/>
            <person name="Ahmed R."/>
            <person name="Khan M.M."/>
            <person name="Islam R."/>
            <person name="Rashid M.M."/>
            <person name="Khan S.A."/>
            <person name="Rahman M.S."/>
            <person name="Alam M."/>
        </authorList>
    </citation>
    <scope>NUCLEOTIDE SEQUENCE [LARGE SCALE GENOMIC DNA]</scope>
    <source>
        <strain evidence="3">cv. CVL-1</strain>
        <tissue evidence="2">Whole seedling</tissue>
    </source>
</reference>
<organism evidence="2 3">
    <name type="scientific">Corchorus capsularis</name>
    <name type="common">Jute</name>
    <dbReference type="NCBI Taxonomy" id="210143"/>
    <lineage>
        <taxon>Eukaryota</taxon>
        <taxon>Viridiplantae</taxon>
        <taxon>Streptophyta</taxon>
        <taxon>Embryophyta</taxon>
        <taxon>Tracheophyta</taxon>
        <taxon>Spermatophyta</taxon>
        <taxon>Magnoliopsida</taxon>
        <taxon>eudicotyledons</taxon>
        <taxon>Gunneridae</taxon>
        <taxon>Pentapetalae</taxon>
        <taxon>rosids</taxon>
        <taxon>malvids</taxon>
        <taxon>Malvales</taxon>
        <taxon>Malvaceae</taxon>
        <taxon>Grewioideae</taxon>
        <taxon>Apeibeae</taxon>
        <taxon>Corchorus</taxon>
    </lineage>
</organism>
<comment type="caution">
    <text evidence="2">The sequence shown here is derived from an EMBL/GenBank/DDBJ whole genome shotgun (WGS) entry which is preliminary data.</text>
</comment>
<feature type="compositionally biased region" description="Basic and acidic residues" evidence="1">
    <location>
        <begin position="17"/>
        <end position="28"/>
    </location>
</feature>
<dbReference type="EMBL" id="AWWV01009694">
    <property type="protein sequence ID" value="OMO84713.1"/>
    <property type="molecule type" value="Genomic_DNA"/>
</dbReference>
<sequence length="28" mass="3158">SHTEQAKPATSLCRLQVEYKKSDHKQGS</sequence>
<evidence type="ECO:0000313" key="3">
    <source>
        <dbReference type="Proteomes" id="UP000188268"/>
    </source>
</evidence>
<evidence type="ECO:0000256" key="1">
    <source>
        <dbReference type="SAM" id="MobiDB-lite"/>
    </source>
</evidence>
<accession>A0A1R3IQ56</accession>
<dbReference type="AlphaFoldDB" id="A0A1R3IQ56"/>
<dbReference type="Gramene" id="OMO84713">
    <property type="protein sequence ID" value="OMO84713"/>
    <property type="gene ID" value="CCACVL1_10696"/>
</dbReference>
<proteinExistence type="predicted"/>
<keyword evidence="3" id="KW-1185">Reference proteome</keyword>
<name>A0A1R3IQ56_COCAP</name>
<dbReference type="Proteomes" id="UP000188268">
    <property type="component" value="Unassembled WGS sequence"/>
</dbReference>
<evidence type="ECO:0000313" key="2">
    <source>
        <dbReference type="EMBL" id="OMO84713.1"/>
    </source>
</evidence>
<gene>
    <name evidence="2" type="ORF">CCACVL1_10696</name>
</gene>
<protein>
    <submittedName>
        <fullName evidence="2">Uncharacterized protein</fullName>
    </submittedName>
</protein>